<protein>
    <submittedName>
        <fullName evidence="2">Uncharacterized protein</fullName>
    </submittedName>
</protein>
<name>A0A8H3BB35_9AGAM</name>
<dbReference type="AlphaFoldDB" id="A0A8H3BB35"/>
<proteinExistence type="predicted"/>
<gene>
    <name evidence="2" type="ORF">RDB_LOCUS129529</name>
</gene>
<reference evidence="2" key="1">
    <citation type="submission" date="2021-01" db="EMBL/GenBank/DDBJ databases">
        <authorList>
            <person name="Kaushik A."/>
        </authorList>
    </citation>
    <scope>NUCLEOTIDE SEQUENCE</scope>
    <source>
        <strain evidence="2">AG3-T5</strain>
    </source>
</reference>
<feature type="non-terminal residue" evidence="2">
    <location>
        <position position="565"/>
    </location>
</feature>
<comment type="caution">
    <text evidence="2">The sequence shown here is derived from an EMBL/GenBank/DDBJ whole genome shotgun (WGS) entry which is preliminary data.</text>
</comment>
<evidence type="ECO:0000256" key="1">
    <source>
        <dbReference type="SAM" id="MobiDB-lite"/>
    </source>
</evidence>
<dbReference type="Proteomes" id="UP000663841">
    <property type="component" value="Unassembled WGS sequence"/>
</dbReference>
<sequence length="565" mass="62973">KIGAKEADFYLQQTKNTLYDNRNYSIKDCASTALMDIESTFSNGWGPFSADEYALLSTAHLSLVEILARAFTARAPTPPPSPSRITPLYHLRNNSHHPVSSEHLPSTGQPSPWVPQFQVLISTCGLSLARTSIQLRYHLNHQAHISEAYLICLLKAISATLAQKQLRDEATCSIRVVGAATETHLPPSDDRSHLSHNTLIETLLKLIVDDKITQAPEFFSSASEALAQAASPHLNTEPSELTQQYWPIPSNKSPEGTNQPPTSTEEMTQNKIWVAHQALAISTLPFATHDWLPVTALYTLDKILKDAATWPFNALQLDHSQLIEHWVHETYRALFNQTTGEHESLAKVAQHNLIGSVGQLIILASGFDGSPNSWDRISWENTLVPLLTIISLTPRRSGEVGAILRYLTSESTTTEKPAFKSMLRLLRSSKGFELLWAIRQHAGYATEIAVLLNDLFTDSRFQLSEDNINGLLEEVFFIFNNKTPQITKADLIGHVIGQLENAHERKIDLPQNHHALIDIQRYLEKNPDTGGQAKLWLEKLKYMLNGSESSATDSIPPEATKQIMP</sequence>
<organism evidence="2 3">
    <name type="scientific">Rhizoctonia solani</name>
    <dbReference type="NCBI Taxonomy" id="456999"/>
    <lineage>
        <taxon>Eukaryota</taxon>
        <taxon>Fungi</taxon>
        <taxon>Dikarya</taxon>
        <taxon>Basidiomycota</taxon>
        <taxon>Agaricomycotina</taxon>
        <taxon>Agaricomycetes</taxon>
        <taxon>Cantharellales</taxon>
        <taxon>Ceratobasidiaceae</taxon>
        <taxon>Rhizoctonia</taxon>
    </lineage>
</organism>
<accession>A0A8H3BB35</accession>
<feature type="region of interest" description="Disordered" evidence="1">
    <location>
        <begin position="244"/>
        <end position="266"/>
    </location>
</feature>
<evidence type="ECO:0000313" key="3">
    <source>
        <dbReference type="Proteomes" id="UP000663841"/>
    </source>
</evidence>
<evidence type="ECO:0000313" key="2">
    <source>
        <dbReference type="EMBL" id="CAE6452149.1"/>
    </source>
</evidence>
<dbReference type="EMBL" id="CAJMWW010000158">
    <property type="protein sequence ID" value="CAE6452149.1"/>
    <property type="molecule type" value="Genomic_DNA"/>
</dbReference>